<reference evidence="1" key="1">
    <citation type="journal article" date="2015" name="Nature">
        <title>Complex archaea that bridge the gap between prokaryotes and eukaryotes.</title>
        <authorList>
            <person name="Spang A."/>
            <person name="Saw J.H."/>
            <person name="Jorgensen S.L."/>
            <person name="Zaremba-Niedzwiedzka K."/>
            <person name="Martijn J."/>
            <person name="Lind A.E."/>
            <person name="van Eijk R."/>
            <person name="Schleper C."/>
            <person name="Guy L."/>
            <person name="Ettema T.J."/>
        </authorList>
    </citation>
    <scope>NUCLEOTIDE SEQUENCE</scope>
</reference>
<evidence type="ECO:0000313" key="1">
    <source>
        <dbReference type="EMBL" id="KKL22286.1"/>
    </source>
</evidence>
<dbReference type="AlphaFoldDB" id="A0A0F9DX79"/>
<proteinExistence type="predicted"/>
<comment type="caution">
    <text evidence="1">The sequence shown here is derived from an EMBL/GenBank/DDBJ whole genome shotgun (WGS) entry which is preliminary data.</text>
</comment>
<accession>A0A0F9DX79</accession>
<name>A0A0F9DX79_9ZZZZ</name>
<protein>
    <submittedName>
        <fullName evidence="1">Uncharacterized protein</fullName>
    </submittedName>
</protein>
<gene>
    <name evidence="1" type="ORF">LCGC14_2436960</name>
</gene>
<organism evidence="1">
    <name type="scientific">marine sediment metagenome</name>
    <dbReference type="NCBI Taxonomy" id="412755"/>
    <lineage>
        <taxon>unclassified sequences</taxon>
        <taxon>metagenomes</taxon>
        <taxon>ecological metagenomes</taxon>
    </lineage>
</organism>
<dbReference type="EMBL" id="LAZR01037410">
    <property type="protein sequence ID" value="KKL22286.1"/>
    <property type="molecule type" value="Genomic_DNA"/>
</dbReference>
<sequence>MMGYDFSSAPLTVDGVTVNPTWPWSKEYRASVAAELRRATKCDLSPEETERRYVAWYAQEHGLSLDEARAKVKGEAA</sequence>